<keyword evidence="4" id="KW-1185">Reference proteome</keyword>
<evidence type="ECO:0000256" key="1">
    <source>
        <dbReference type="SAM" id="Coils"/>
    </source>
</evidence>
<keyword evidence="1" id="KW-0175">Coiled coil</keyword>
<sequence>MKLSLILLGAGLVLAPSAALAQAAPAWFICGAKNDTANAVAVTRPFQGDLDFLDSYRGQYAEHLASVGLLAPGAHRDAVACTWADSEAAATAELKRVTTLGPENDPQVKFVTLDWRGRDIGDRTVWEVDTGVQALNRQISERNAAAQAREKAAEARHQAAMAAFEAQQKAYREAVAATEAEAARRKAQYEADRAAWQAQVAACKSGDRSACAKD</sequence>
<proteinExistence type="predicted"/>
<name>A0ABW4N4C6_9CAUL</name>
<comment type="caution">
    <text evidence="3">The sequence shown here is derived from an EMBL/GenBank/DDBJ whole genome shotgun (WGS) entry which is preliminary data.</text>
</comment>
<evidence type="ECO:0000313" key="3">
    <source>
        <dbReference type="EMBL" id="MFD1784796.1"/>
    </source>
</evidence>
<feature type="coiled-coil region" evidence="1">
    <location>
        <begin position="136"/>
        <end position="181"/>
    </location>
</feature>
<feature type="signal peptide" evidence="2">
    <location>
        <begin position="1"/>
        <end position="21"/>
    </location>
</feature>
<dbReference type="EMBL" id="JBHUEY010000006">
    <property type="protein sequence ID" value="MFD1784796.1"/>
    <property type="molecule type" value="Genomic_DNA"/>
</dbReference>
<gene>
    <name evidence="3" type="ORF">ACFSC0_15435</name>
</gene>
<dbReference type="Proteomes" id="UP001597237">
    <property type="component" value="Unassembled WGS sequence"/>
</dbReference>
<evidence type="ECO:0000313" key="4">
    <source>
        <dbReference type="Proteomes" id="UP001597237"/>
    </source>
</evidence>
<accession>A0ABW4N4C6</accession>
<feature type="chain" id="PRO_5047187389" evidence="2">
    <location>
        <begin position="22"/>
        <end position="214"/>
    </location>
</feature>
<reference evidence="4" key="1">
    <citation type="journal article" date="2019" name="Int. J. Syst. Evol. Microbiol.">
        <title>The Global Catalogue of Microorganisms (GCM) 10K type strain sequencing project: providing services to taxonomists for standard genome sequencing and annotation.</title>
        <authorList>
            <consortium name="The Broad Institute Genomics Platform"/>
            <consortium name="The Broad Institute Genome Sequencing Center for Infectious Disease"/>
            <person name="Wu L."/>
            <person name="Ma J."/>
        </authorList>
    </citation>
    <scope>NUCLEOTIDE SEQUENCE [LARGE SCALE GENOMIC DNA]</scope>
    <source>
        <strain evidence="4">DFY28</strain>
    </source>
</reference>
<evidence type="ECO:0000256" key="2">
    <source>
        <dbReference type="SAM" id="SignalP"/>
    </source>
</evidence>
<dbReference type="RefSeq" id="WP_377284120.1">
    <property type="nucleotide sequence ID" value="NZ_JBHRSI010000011.1"/>
</dbReference>
<protein>
    <submittedName>
        <fullName evidence="3">Uncharacterized protein</fullName>
    </submittedName>
</protein>
<organism evidence="3 4">
    <name type="scientific">Phenylobacterium terrae</name>
    <dbReference type="NCBI Taxonomy" id="2665495"/>
    <lineage>
        <taxon>Bacteria</taxon>
        <taxon>Pseudomonadati</taxon>
        <taxon>Pseudomonadota</taxon>
        <taxon>Alphaproteobacteria</taxon>
        <taxon>Caulobacterales</taxon>
        <taxon>Caulobacteraceae</taxon>
        <taxon>Phenylobacterium</taxon>
    </lineage>
</organism>
<keyword evidence="2" id="KW-0732">Signal</keyword>